<reference evidence="2" key="1">
    <citation type="submission" date="2023-06" db="EMBL/GenBank/DDBJ databases">
        <title>Genomic analysis of the entomopathogenic nematode Steinernema hermaphroditum.</title>
        <authorList>
            <person name="Schwarz E.M."/>
            <person name="Heppert J.K."/>
            <person name="Baniya A."/>
            <person name="Schwartz H.T."/>
            <person name="Tan C.-H."/>
            <person name="Antoshechkin I."/>
            <person name="Sternberg P.W."/>
            <person name="Goodrich-Blair H."/>
            <person name="Dillman A.R."/>
        </authorList>
    </citation>
    <scope>NUCLEOTIDE SEQUENCE</scope>
    <source>
        <strain evidence="2">PS9179</strain>
        <tissue evidence="2">Whole animal</tissue>
    </source>
</reference>
<feature type="region of interest" description="Disordered" evidence="1">
    <location>
        <begin position="1417"/>
        <end position="1461"/>
    </location>
</feature>
<dbReference type="InterPro" id="IPR024855">
    <property type="entry name" value="UNC79"/>
</dbReference>
<dbReference type="PANTHER" id="PTHR21696:SF2">
    <property type="entry name" value="PROTEIN UNC-79 HOMOLOG"/>
    <property type="match status" value="1"/>
</dbReference>
<name>A0AA39I0J1_9BILA</name>
<dbReference type="PANTHER" id="PTHR21696">
    <property type="entry name" value="PROTEIN UNC-79 HOMOLOG"/>
    <property type="match status" value="1"/>
</dbReference>
<proteinExistence type="predicted"/>
<feature type="region of interest" description="Disordered" evidence="1">
    <location>
        <begin position="1533"/>
        <end position="1554"/>
    </location>
</feature>
<feature type="region of interest" description="Disordered" evidence="1">
    <location>
        <begin position="793"/>
        <end position="814"/>
    </location>
</feature>
<feature type="compositionally biased region" description="Acidic residues" evidence="1">
    <location>
        <begin position="1444"/>
        <end position="1457"/>
    </location>
</feature>
<evidence type="ECO:0000313" key="3">
    <source>
        <dbReference type="Proteomes" id="UP001175271"/>
    </source>
</evidence>
<organism evidence="2 3">
    <name type="scientific">Steinernema hermaphroditum</name>
    <dbReference type="NCBI Taxonomy" id="289476"/>
    <lineage>
        <taxon>Eukaryota</taxon>
        <taxon>Metazoa</taxon>
        <taxon>Ecdysozoa</taxon>
        <taxon>Nematoda</taxon>
        <taxon>Chromadorea</taxon>
        <taxon>Rhabditida</taxon>
        <taxon>Tylenchina</taxon>
        <taxon>Panagrolaimomorpha</taxon>
        <taxon>Strongyloidoidea</taxon>
        <taxon>Steinernematidae</taxon>
        <taxon>Steinernema</taxon>
    </lineage>
</organism>
<dbReference type="EMBL" id="JAUCMV010000002">
    <property type="protein sequence ID" value="KAK0414614.1"/>
    <property type="molecule type" value="Genomic_DNA"/>
</dbReference>
<dbReference type="SUPFAM" id="SSF48371">
    <property type="entry name" value="ARM repeat"/>
    <property type="match status" value="1"/>
</dbReference>
<feature type="region of interest" description="Disordered" evidence="1">
    <location>
        <begin position="1197"/>
        <end position="1220"/>
    </location>
</feature>
<sequence length="2168" mass="244373">MAYLLKYYTFSAKIRTLTEFHVRISCSQQPPSNVEIIATLRYFHQTLIGFLKDVPSVHAEAFEKFNPELPRANLYPNLNYSGLFYGIVNLLDAFPMLQSGQSAIGEEILNTLKALYFFLEKDAVDQMPILIASQLGVFPAELDSQIVHLLADCLLPYLNGTGSDMFVIPVVLMLVLQHNPDPKLHTWILESLLCRNPDIYHHLITLIAKGSSESRVAAANLLFHYWPLMNPQIMHRKPIQYRVHAWSAPACENKACTEKHPSVKRCFDPLLCAKNGETAPPMNICKSCADDMASPQAMRNICQPMPATNSSVCQNKGCQSSSRIAVGTCYAEDCIRSHQFTPLRLCQECFVCLHDNPVATKHIRHTGSGCVWDTNLERDMIEAVVMLLKETSFQLEGAEGEGKRPKWLRQLEGGQTFGKEIDIMHDERRMLSRFGVWMMVAVCPPSKEAPPEAIGYIMAMIFQWFATTALLPNDAMGASLEQLKTDFVSDWLNLAIANHYDVFVETLHPNPPEYAQVGGMWDKLSTKKEQMKEGLTKLLAIMPYDIITFETWNRVIPKWLKGISEQIEEDDLPELKIQLCKIFEADLCSLPFDTSKMFEFVKTRLAKGNFDDVADGLDWLHLLSRMEISIQLSTLLDMFNALLSRIGDLAIPDSDEIAEFDEGTGIMAIHVTVIDILSQQMKLNEIGMHEVSSLSEQLFASFSELLQYSSTKGYSAEHRCQNPEMDQFSDCPPCQQAAFFYQVLMQMTEVLCPRQQVTISVVENDDVEVPTEAVVTSETDTTPSYLSNVHSPQIQQSTTSMVPSPVKVELSPPEGPTKSLLQFHSASVQEEVEDLEFVGILPTEEIETAIAQAVTLTETDVGREHCHVVTSTLVENLKGTPVSPASQEPEKTEFWDTSVGRFRFSIAQLPAQLKFIRALLMNMDIEIDPDVQYFLLNTLKYLCLHCEALSNARREHRGFLIWTQENLLIPKLWAMLKSDYAQIGQLAVLLILHAITLPCGEEVFWNTVTAEFISGKWEVRFKAVERAYVLAHMIVTPAVKANKLIQTSLSSAFAHLIASIHDPNAAVAQRAMLALKSMPSTALNLMCLCLESQFDSCIMDRALIIHRIQLLTTVVPEESILTWDFFIQRFESMALESQLSSKSDKSGFVQDLLHSDPMSDLYQRKLNKARKALNDADTVRSIVKSLKGRCLKHQLTTAMRGGQPDSQELPPFSPTQSEDGYGRLREFTDEESNMCLLLNRVVDLENPERHSVYLTVSLFVSFLCNKKLSAQDEKMNAKKQSVLLRHFNTLLGYSNSEKCFTIPPHRLRKSAVCNAFLTGLPEILDSNLLIGNQMLPTIAQLLLHLPSPQKLASDHSIANYSLYLLDIPSRHSWLNTIILILYKYRFDSAPISDVIMKLMLIVIASLESHVHSCKPAPTSTAASPVAPPTIEIPEWSDDTSGSEKEEEVIKEEEDHDHEEELKVSEIQAPQLVRPESLKVMEVPPVKLMTLEEHRAVSMEVKVQPVCRIVEPSEHPPDPHPSYMRPFKSHSFKETVRHSVKDKKGKRRMSKKLKMKRMIPKKSPVVAGVKDGVKLRCAFCHEPLETFDEESLSLCLIAVETFLHRDPAMGAPLLFRILRTVTRFVDHPMYPWHDVNMFVTGNSRSVAKQLLRVVLHQLSASGIALQLFDSTVEKPTSFWNIISISLMDFQELNPVNLIQNLLNDMFEEWPSRMSRILHNLSAYIAHVPCDSYITSWSAVINSLEAFFRRYHTQVTTEHAQTSIKTELKCAISVMNVILKVQNFSTFKSATALVDAFSKWVNEAVHECKVELIDLLNICTACNRALIKERDKQCMTRSIISELVQALKFKCTMHESNYMTIVNLILQDAGETVSEDMADDQFNTAACEVVRPLLNEILDFIADLHVLSKLKKQINNDTLGGDLKAALAQVIAIEMSRTSARDCRAVARFIPWLMSPPNVTQAAANAFAESVTNVRILSWLLLGALHASPGCLPVPIECSNHMADYIHFVLAGFADQSKQSVVHMSALFHAFHLCQLWTVYCEQASGSSCESGQQQFSSILDFWARVTPAILQLLSHSKVLADMVNLHFVNTMQSLQQCNSAVLCQLYPMWQPILTAYHSQIPNQLRIKLDSTENQPAIQMQPLAQWLKKVRYKISQIELQTSAASPFYNV</sequence>
<feature type="compositionally biased region" description="Basic residues" evidence="1">
    <location>
        <begin position="1539"/>
        <end position="1554"/>
    </location>
</feature>
<evidence type="ECO:0000313" key="2">
    <source>
        <dbReference type="EMBL" id="KAK0414614.1"/>
    </source>
</evidence>
<feature type="compositionally biased region" description="Polar residues" evidence="1">
    <location>
        <begin position="793"/>
        <end position="802"/>
    </location>
</feature>
<dbReference type="Pfam" id="PF14776">
    <property type="entry name" value="UNC-79"/>
    <property type="match status" value="1"/>
</dbReference>
<comment type="caution">
    <text evidence="2">The sequence shown here is derived from an EMBL/GenBank/DDBJ whole genome shotgun (WGS) entry which is preliminary data.</text>
</comment>
<accession>A0AA39I0J1</accession>
<dbReference type="Proteomes" id="UP001175271">
    <property type="component" value="Unassembled WGS sequence"/>
</dbReference>
<protein>
    <recommendedName>
        <fullName evidence="4">Uncoordinated protein 79</fullName>
    </recommendedName>
</protein>
<evidence type="ECO:0000256" key="1">
    <source>
        <dbReference type="SAM" id="MobiDB-lite"/>
    </source>
</evidence>
<evidence type="ECO:0008006" key="4">
    <source>
        <dbReference type="Google" id="ProtNLM"/>
    </source>
</evidence>
<gene>
    <name evidence="2" type="ORF">QR680_011527</name>
</gene>
<keyword evidence="3" id="KW-1185">Reference proteome</keyword>
<dbReference type="InterPro" id="IPR016024">
    <property type="entry name" value="ARM-type_fold"/>
</dbReference>